<comment type="caution">
    <text evidence="11">The sequence shown here is derived from an EMBL/GenBank/DDBJ whole genome shotgun (WGS) entry which is preliminary data.</text>
</comment>
<comment type="miscellaneous">
    <text evidence="8">This enzyme catalyzes only one turnover and therefore is not strictly catalytic. According to one definition, an enzyme is a biocatalyst that acts repeatedly and over many reaction cycles.</text>
</comment>
<dbReference type="RefSeq" id="WP_077925535.1">
    <property type="nucleotide sequence ID" value="NZ_BAABKE010000004.1"/>
</dbReference>
<keyword evidence="3 8" id="KW-0489">Methyltransferase</keyword>
<evidence type="ECO:0000256" key="4">
    <source>
        <dbReference type="ARBA" id="ARBA00022679"/>
    </source>
</evidence>
<comment type="catalytic activity">
    <reaction evidence="7 8">
        <text>a 6-O-methyl-2'-deoxyguanosine in DNA + L-cysteinyl-[protein] = S-methyl-L-cysteinyl-[protein] + a 2'-deoxyguanosine in DNA</text>
        <dbReference type="Rhea" id="RHEA:24000"/>
        <dbReference type="Rhea" id="RHEA-COMP:10131"/>
        <dbReference type="Rhea" id="RHEA-COMP:10132"/>
        <dbReference type="Rhea" id="RHEA-COMP:11367"/>
        <dbReference type="Rhea" id="RHEA-COMP:11368"/>
        <dbReference type="ChEBI" id="CHEBI:29950"/>
        <dbReference type="ChEBI" id="CHEBI:82612"/>
        <dbReference type="ChEBI" id="CHEBI:85445"/>
        <dbReference type="ChEBI" id="CHEBI:85448"/>
        <dbReference type="EC" id="2.1.1.63"/>
    </reaction>
</comment>
<dbReference type="InterPro" id="IPR001497">
    <property type="entry name" value="MethylDNA_cys_MeTrfase_AS"/>
</dbReference>
<dbReference type="InterPro" id="IPR036388">
    <property type="entry name" value="WH-like_DNA-bd_sf"/>
</dbReference>
<evidence type="ECO:0000256" key="6">
    <source>
        <dbReference type="ARBA" id="ARBA00023204"/>
    </source>
</evidence>
<dbReference type="InterPro" id="IPR036217">
    <property type="entry name" value="MethylDNA_cys_MeTrfase_DNAb"/>
</dbReference>
<name>A0ABP9MT73_9GAMM</name>
<comment type="catalytic activity">
    <reaction evidence="1 8">
        <text>a 4-O-methyl-thymidine in DNA + L-cysteinyl-[protein] = a thymidine in DNA + S-methyl-L-cysteinyl-[protein]</text>
        <dbReference type="Rhea" id="RHEA:53428"/>
        <dbReference type="Rhea" id="RHEA-COMP:10131"/>
        <dbReference type="Rhea" id="RHEA-COMP:10132"/>
        <dbReference type="Rhea" id="RHEA-COMP:13555"/>
        <dbReference type="Rhea" id="RHEA-COMP:13556"/>
        <dbReference type="ChEBI" id="CHEBI:29950"/>
        <dbReference type="ChEBI" id="CHEBI:82612"/>
        <dbReference type="ChEBI" id="CHEBI:137386"/>
        <dbReference type="ChEBI" id="CHEBI:137387"/>
        <dbReference type="EC" id="2.1.1.63"/>
    </reaction>
</comment>
<dbReference type="PROSITE" id="PS00374">
    <property type="entry name" value="MGMT"/>
    <property type="match status" value="1"/>
</dbReference>
<dbReference type="Pfam" id="PF02870">
    <property type="entry name" value="Methyltransf_1N"/>
    <property type="match status" value="1"/>
</dbReference>
<protein>
    <recommendedName>
        <fullName evidence="8">Methylated-DNA--protein-cysteine methyltransferase</fullName>
        <ecNumber evidence="8">2.1.1.63</ecNumber>
    </recommendedName>
    <alternativeName>
        <fullName evidence="8">6-O-methylguanine-DNA methyltransferase</fullName>
        <shortName evidence="8">MGMT</shortName>
    </alternativeName>
    <alternativeName>
        <fullName evidence="8">O-6-methylguanine-DNA-alkyltransferase</fullName>
    </alternativeName>
</protein>
<dbReference type="HAMAP" id="MF_00772">
    <property type="entry name" value="OGT"/>
    <property type="match status" value="1"/>
</dbReference>
<evidence type="ECO:0000313" key="12">
    <source>
        <dbReference type="Proteomes" id="UP001500631"/>
    </source>
</evidence>
<accession>A0ABP9MT73</accession>
<evidence type="ECO:0000256" key="3">
    <source>
        <dbReference type="ARBA" id="ARBA00022603"/>
    </source>
</evidence>
<proteinExistence type="inferred from homology"/>
<feature type="active site" description="Nucleophile; methyl group acceptor" evidence="8">
    <location>
        <position position="136"/>
    </location>
</feature>
<evidence type="ECO:0000256" key="5">
    <source>
        <dbReference type="ARBA" id="ARBA00022763"/>
    </source>
</evidence>
<sequence length="170" mass="18927">MNLYYTLIDTPIGQVVACDAMGKLCALEFVDDALLEIVEFVAKAAKLTPKAEETKVLAQTREELTEYFSQTRKKFTIPLLMIGTEFQQSVWNVLLTIPYGRTISYKDESIQLGNEKAIRAVSNANGKNKISIIVPCHRVIGSDGSLTGYAGGLHRKQYLLNLESEQNLLI</sequence>
<organism evidence="11 12">
    <name type="scientific">Wohlfahrtiimonas larvae</name>
    <dbReference type="NCBI Taxonomy" id="1157986"/>
    <lineage>
        <taxon>Bacteria</taxon>
        <taxon>Pseudomonadati</taxon>
        <taxon>Pseudomonadota</taxon>
        <taxon>Gammaproteobacteria</taxon>
        <taxon>Cardiobacteriales</taxon>
        <taxon>Ignatzschineriaceae</taxon>
        <taxon>Wohlfahrtiimonas</taxon>
    </lineage>
</organism>
<evidence type="ECO:0000256" key="7">
    <source>
        <dbReference type="ARBA" id="ARBA00049348"/>
    </source>
</evidence>
<gene>
    <name evidence="11" type="ORF">GCM10023338_14520</name>
</gene>
<evidence type="ECO:0000256" key="1">
    <source>
        <dbReference type="ARBA" id="ARBA00001286"/>
    </source>
</evidence>
<dbReference type="PANTHER" id="PTHR10815:SF5">
    <property type="entry name" value="METHYLATED-DNA--PROTEIN-CYSTEINE METHYLTRANSFERASE"/>
    <property type="match status" value="1"/>
</dbReference>
<keyword evidence="12" id="KW-1185">Reference proteome</keyword>
<comment type="similarity">
    <text evidence="8">Belongs to the MGMT family.</text>
</comment>
<dbReference type="InterPro" id="IPR014048">
    <property type="entry name" value="MethylDNA_cys_MeTrfase_DNA-bd"/>
</dbReference>
<keyword evidence="2 8" id="KW-0963">Cytoplasm</keyword>
<reference evidence="12" key="1">
    <citation type="journal article" date="2019" name="Int. J. Syst. Evol. Microbiol.">
        <title>The Global Catalogue of Microorganisms (GCM) 10K type strain sequencing project: providing services to taxonomists for standard genome sequencing and annotation.</title>
        <authorList>
            <consortium name="The Broad Institute Genomics Platform"/>
            <consortium name="The Broad Institute Genome Sequencing Center for Infectious Disease"/>
            <person name="Wu L."/>
            <person name="Ma J."/>
        </authorList>
    </citation>
    <scope>NUCLEOTIDE SEQUENCE [LARGE SCALE GENOMIC DNA]</scope>
    <source>
        <strain evidence="12">JCM 18424</strain>
    </source>
</reference>
<feature type="domain" description="Methylguanine DNA methyltransferase ribonuclease-like" evidence="10">
    <location>
        <begin position="3"/>
        <end position="79"/>
    </location>
</feature>
<dbReference type="Gene3D" id="3.30.160.70">
    <property type="entry name" value="Methylated DNA-protein cysteine methyltransferase domain"/>
    <property type="match status" value="1"/>
</dbReference>
<dbReference type="EMBL" id="BAABKE010000004">
    <property type="protein sequence ID" value="GAA5100131.1"/>
    <property type="molecule type" value="Genomic_DNA"/>
</dbReference>
<evidence type="ECO:0000259" key="9">
    <source>
        <dbReference type="Pfam" id="PF01035"/>
    </source>
</evidence>
<dbReference type="InterPro" id="IPR008332">
    <property type="entry name" value="MethylG_MeTrfase_N"/>
</dbReference>
<evidence type="ECO:0000313" key="11">
    <source>
        <dbReference type="EMBL" id="GAA5100131.1"/>
    </source>
</evidence>
<evidence type="ECO:0000256" key="8">
    <source>
        <dbReference type="HAMAP-Rule" id="MF_00772"/>
    </source>
</evidence>
<dbReference type="Gene3D" id="1.10.10.10">
    <property type="entry name" value="Winged helix-like DNA-binding domain superfamily/Winged helix DNA-binding domain"/>
    <property type="match status" value="1"/>
</dbReference>
<keyword evidence="5 8" id="KW-0227">DNA damage</keyword>
<dbReference type="NCBIfam" id="TIGR00589">
    <property type="entry name" value="ogt"/>
    <property type="match status" value="1"/>
</dbReference>
<dbReference type="SUPFAM" id="SSF46767">
    <property type="entry name" value="Methylated DNA-protein cysteine methyltransferase, C-terminal domain"/>
    <property type="match status" value="1"/>
</dbReference>
<dbReference type="InterPro" id="IPR023546">
    <property type="entry name" value="MGMT"/>
</dbReference>
<evidence type="ECO:0000256" key="2">
    <source>
        <dbReference type="ARBA" id="ARBA00022490"/>
    </source>
</evidence>
<dbReference type="Proteomes" id="UP001500631">
    <property type="component" value="Unassembled WGS sequence"/>
</dbReference>
<dbReference type="CDD" id="cd06445">
    <property type="entry name" value="ATase"/>
    <property type="match status" value="1"/>
</dbReference>
<feature type="domain" description="Methylated-DNA-[protein]-cysteine S-methyltransferase DNA binding" evidence="9">
    <location>
        <begin position="85"/>
        <end position="164"/>
    </location>
</feature>
<comment type="function">
    <text evidence="8">Involved in the cellular defense against the biological effects of O6-methylguanine (O6-MeG) and O4-methylthymine (O4-MeT) in DNA. Repairs the methylated nucleobase in DNA by stoichiometrically transferring the methyl group to a cysteine residue in the enzyme. This is a suicide reaction: the enzyme is irreversibly inactivated.</text>
</comment>
<keyword evidence="6 8" id="KW-0234">DNA repair</keyword>
<dbReference type="InterPro" id="IPR036631">
    <property type="entry name" value="MGMT_N_sf"/>
</dbReference>
<dbReference type="EC" id="2.1.1.63" evidence="8"/>
<dbReference type="Pfam" id="PF01035">
    <property type="entry name" value="DNA_binding_1"/>
    <property type="match status" value="1"/>
</dbReference>
<dbReference type="SUPFAM" id="SSF53155">
    <property type="entry name" value="Methylated DNA-protein cysteine methyltransferase domain"/>
    <property type="match status" value="1"/>
</dbReference>
<evidence type="ECO:0000259" key="10">
    <source>
        <dbReference type="Pfam" id="PF02870"/>
    </source>
</evidence>
<keyword evidence="4 8" id="KW-0808">Transferase</keyword>
<comment type="subcellular location">
    <subcellularLocation>
        <location evidence="8">Cytoplasm</location>
    </subcellularLocation>
</comment>
<dbReference type="PANTHER" id="PTHR10815">
    <property type="entry name" value="METHYLATED-DNA--PROTEIN-CYSTEINE METHYLTRANSFERASE"/>
    <property type="match status" value="1"/>
</dbReference>